<dbReference type="PROSITE" id="PS50995">
    <property type="entry name" value="HTH_MARR_2"/>
    <property type="match status" value="1"/>
</dbReference>
<accession>A0ABS6D772</accession>
<dbReference type="InterPro" id="IPR000835">
    <property type="entry name" value="HTH_MarR-typ"/>
</dbReference>
<evidence type="ECO:0000256" key="3">
    <source>
        <dbReference type="ARBA" id="ARBA00023163"/>
    </source>
</evidence>
<evidence type="ECO:0000256" key="2">
    <source>
        <dbReference type="ARBA" id="ARBA00023125"/>
    </source>
</evidence>
<dbReference type="PANTHER" id="PTHR42756">
    <property type="entry name" value="TRANSCRIPTIONAL REGULATOR, MARR"/>
    <property type="match status" value="1"/>
</dbReference>
<keyword evidence="1" id="KW-0805">Transcription regulation</keyword>
<dbReference type="InterPro" id="IPR011991">
    <property type="entry name" value="ArsR-like_HTH"/>
</dbReference>
<evidence type="ECO:0000259" key="4">
    <source>
        <dbReference type="PROSITE" id="PS50995"/>
    </source>
</evidence>
<evidence type="ECO:0000256" key="1">
    <source>
        <dbReference type="ARBA" id="ARBA00023015"/>
    </source>
</evidence>
<comment type="caution">
    <text evidence="5">The sequence shown here is derived from an EMBL/GenBank/DDBJ whole genome shotgun (WGS) entry which is preliminary data.</text>
</comment>
<evidence type="ECO:0000313" key="6">
    <source>
        <dbReference type="Proteomes" id="UP000723714"/>
    </source>
</evidence>
<keyword evidence="3" id="KW-0804">Transcription</keyword>
<reference evidence="5 6" key="1">
    <citation type="submission" date="2021-06" db="EMBL/GenBank/DDBJ databases">
        <title>Faecalicatena sp. nov. isolated from porcine feces.</title>
        <authorList>
            <person name="Oh B.S."/>
            <person name="Lee J.H."/>
        </authorList>
    </citation>
    <scope>NUCLEOTIDE SEQUENCE [LARGE SCALE GENOMIC DNA]</scope>
    <source>
        <strain evidence="5 6">AGMB00832</strain>
    </source>
</reference>
<proteinExistence type="predicted"/>
<feature type="domain" description="HTH marR-type" evidence="4">
    <location>
        <begin position="1"/>
        <end position="139"/>
    </location>
</feature>
<evidence type="ECO:0000313" key="5">
    <source>
        <dbReference type="EMBL" id="MBU3877447.1"/>
    </source>
</evidence>
<dbReference type="PANTHER" id="PTHR42756:SF1">
    <property type="entry name" value="TRANSCRIPTIONAL REPRESSOR OF EMRAB OPERON"/>
    <property type="match status" value="1"/>
</dbReference>
<dbReference type="Pfam" id="PF01047">
    <property type="entry name" value="MarR"/>
    <property type="match status" value="1"/>
</dbReference>
<name>A0ABS6D772_9FIRM</name>
<dbReference type="EMBL" id="JABACJ020000018">
    <property type="protein sequence ID" value="MBU3877447.1"/>
    <property type="molecule type" value="Genomic_DNA"/>
</dbReference>
<protein>
    <submittedName>
        <fullName evidence="5">MarR family transcriptional regulator</fullName>
    </submittedName>
</protein>
<dbReference type="SMART" id="SM00347">
    <property type="entry name" value="HTH_MARR"/>
    <property type="match status" value="1"/>
</dbReference>
<keyword evidence="6" id="KW-1185">Reference proteome</keyword>
<sequence>MNCDMGQIPTVGIMGQIMHLSMKKATQLFEKFNLKPGQAGILFMLDHAGELSQREMAKHLNVTPPSITAAIQKMEKEGYIRRRPDEKDQRIMRLSITEKGEACLKDIKDVAMKMDAGMFKGMSQEEKLLLRRLLLQMRDNLSEMPVT</sequence>
<dbReference type="Proteomes" id="UP000723714">
    <property type="component" value="Unassembled WGS sequence"/>
</dbReference>
<gene>
    <name evidence="5" type="ORF">HGO97_016710</name>
</gene>
<keyword evidence="2" id="KW-0238">DNA-binding</keyword>
<dbReference type="CDD" id="cd00090">
    <property type="entry name" value="HTH_ARSR"/>
    <property type="match status" value="1"/>
</dbReference>
<organism evidence="5 6">
    <name type="scientific">Faecalicatena faecalis</name>
    <dbReference type="NCBI Taxonomy" id="2726362"/>
    <lineage>
        <taxon>Bacteria</taxon>
        <taxon>Bacillati</taxon>
        <taxon>Bacillota</taxon>
        <taxon>Clostridia</taxon>
        <taxon>Lachnospirales</taxon>
        <taxon>Lachnospiraceae</taxon>
        <taxon>Faecalicatena</taxon>
    </lineage>
</organism>